<evidence type="ECO:0000256" key="4">
    <source>
        <dbReference type="ARBA" id="ARBA00022679"/>
    </source>
</evidence>
<dbReference type="GO" id="GO:0071555">
    <property type="term" value="P:cell wall organization"/>
    <property type="evidence" value="ECO:0007669"/>
    <property type="project" value="UniProtKB-KW"/>
</dbReference>
<keyword evidence="6" id="KW-0133">Cell shape</keyword>
<feature type="transmembrane region" description="Helical" evidence="11">
    <location>
        <begin position="77"/>
        <end position="96"/>
    </location>
</feature>
<comment type="subcellular location">
    <subcellularLocation>
        <location evidence="1">Membrane</location>
        <topology evidence="1">Multi-pass membrane protein</topology>
    </subcellularLocation>
</comment>
<sequence>MFDRLKDHFLKFDWIIFSAVFLLSLFGLIEIYSIALGQETISLINFKKQIFYVVFGVILLFVSSFVDYNLIKSLNKYIYIFGVILLIAVLFLGKTIRGTTGWFDVFGLSLQPVEFIKIILIVFLANFFSNSTFKNRPFKNLILSFLGMFVLVFLVLLQPDFGPAMIMVALWFLILILAGLDKKYLLLIIIPSFLLAFLSWNFYLKDYQKNRILTFLNPASDSLGEGYNVSQALIAVGSGSLTGRGVGFGSQSQLKFLPEAQNDFIFSVISEELGFLGSFLVLFIYFVLFARFLFLLRKTKDDFAIFFILGSMVLIFIEMFINIGMNIGIMPVVGISLPFVSYGGSATLANFVLIGIIQNIIIRSKS</sequence>
<dbReference type="Proteomes" id="UP000233517">
    <property type="component" value="Unassembled WGS sequence"/>
</dbReference>
<evidence type="ECO:0000256" key="9">
    <source>
        <dbReference type="ARBA" id="ARBA00023136"/>
    </source>
</evidence>
<dbReference type="PROSITE" id="PS00428">
    <property type="entry name" value="FTSW_RODA_SPOVE"/>
    <property type="match status" value="1"/>
</dbReference>
<feature type="transmembrane region" description="Helical" evidence="11">
    <location>
        <begin position="303"/>
        <end position="327"/>
    </location>
</feature>
<evidence type="ECO:0000313" key="12">
    <source>
        <dbReference type="EMBL" id="PKM91413.1"/>
    </source>
</evidence>
<dbReference type="Pfam" id="PF01098">
    <property type="entry name" value="FTSW_RODA_SPOVE"/>
    <property type="match status" value="1"/>
</dbReference>
<dbReference type="NCBIfam" id="TIGR02210">
    <property type="entry name" value="rodA_shape"/>
    <property type="match status" value="1"/>
</dbReference>
<dbReference type="InterPro" id="IPR011923">
    <property type="entry name" value="RodA/MrdB"/>
</dbReference>
<feature type="transmembrane region" description="Helical" evidence="11">
    <location>
        <begin position="339"/>
        <end position="362"/>
    </location>
</feature>
<feature type="transmembrane region" description="Helical" evidence="11">
    <location>
        <begin position="108"/>
        <end position="128"/>
    </location>
</feature>
<feature type="transmembrane region" description="Helical" evidence="11">
    <location>
        <begin position="140"/>
        <end position="157"/>
    </location>
</feature>
<keyword evidence="5 11" id="KW-0812">Transmembrane</keyword>
<organism evidence="12 13">
    <name type="scientific">Candidatus Falkowbacteria bacterium HGW-Falkowbacteria-1</name>
    <dbReference type="NCBI Taxonomy" id="2013768"/>
    <lineage>
        <taxon>Bacteria</taxon>
        <taxon>Candidatus Falkowiibacteriota</taxon>
    </lineage>
</organism>
<evidence type="ECO:0000256" key="2">
    <source>
        <dbReference type="ARBA" id="ARBA00022475"/>
    </source>
</evidence>
<dbReference type="EMBL" id="PHAI01000002">
    <property type="protein sequence ID" value="PKM91413.1"/>
    <property type="molecule type" value="Genomic_DNA"/>
</dbReference>
<keyword evidence="2" id="KW-1003">Cell membrane</keyword>
<evidence type="ECO:0000256" key="8">
    <source>
        <dbReference type="ARBA" id="ARBA00022989"/>
    </source>
</evidence>
<protein>
    <submittedName>
        <fullName evidence="12">Rod shape-determining protein RodA</fullName>
    </submittedName>
</protein>
<dbReference type="GO" id="GO:0016757">
    <property type="term" value="F:glycosyltransferase activity"/>
    <property type="evidence" value="ECO:0007669"/>
    <property type="project" value="UniProtKB-KW"/>
</dbReference>
<keyword evidence="10" id="KW-0961">Cell wall biogenesis/degradation</keyword>
<dbReference type="GO" id="GO:0051301">
    <property type="term" value="P:cell division"/>
    <property type="evidence" value="ECO:0007669"/>
    <property type="project" value="InterPro"/>
</dbReference>
<keyword evidence="9 11" id="KW-0472">Membrane</keyword>
<dbReference type="InterPro" id="IPR018365">
    <property type="entry name" value="Cell_cycle_FtsW-rel_CS"/>
</dbReference>
<dbReference type="GO" id="GO:0005886">
    <property type="term" value="C:plasma membrane"/>
    <property type="evidence" value="ECO:0007669"/>
    <property type="project" value="TreeGrafter"/>
</dbReference>
<evidence type="ECO:0000256" key="6">
    <source>
        <dbReference type="ARBA" id="ARBA00022960"/>
    </source>
</evidence>
<keyword evidence="4" id="KW-0808">Transferase</keyword>
<feature type="transmembrane region" description="Helical" evidence="11">
    <location>
        <begin position="12"/>
        <end position="35"/>
    </location>
</feature>
<name>A0A2N2E9J3_9BACT</name>
<dbReference type="AlphaFoldDB" id="A0A2N2E9J3"/>
<gene>
    <name evidence="12" type="ORF">CVU82_02345</name>
</gene>
<accession>A0A2N2E9J3</accession>
<evidence type="ECO:0000256" key="3">
    <source>
        <dbReference type="ARBA" id="ARBA00022676"/>
    </source>
</evidence>
<evidence type="ECO:0000256" key="1">
    <source>
        <dbReference type="ARBA" id="ARBA00004141"/>
    </source>
</evidence>
<dbReference type="GO" id="GO:0009252">
    <property type="term" value="P:peptidoglycan biosynthetic process"/>
    <property type="evidence" value="ECO:0007669"/>
    <property type="project" value="UniProtKB-KW"/>
</dbReference>
<feature type="transmembrane region" description="Helical" evidence="11">
    <location>
        <begin position="163"/>
        <end position="180"/>
    </location>
</feature>
<dbReference type="GO" id="GO:0008360">
    <property type="term" value="P:regulation of cell shape"/>
    <property type="evidence" value="ECO:0007669"/>
    <property type="project" value="UniProtKB-KW"/>
</dbReference>
<evidence type="ECO:0000256" key="10">
    <source>
        <dbReference type="ARBA" id="ARBA00023316"/>
    </source>
</evidence>
<feature type="transmembrane region" description="Helical" evidence="11">
    <location>
        <begin position="185"/>
        <end position="203"/>
    </location>
</feature>
<keyword evidence="3" id="KW-0328">Glycosyltransferase</keyword>
<dbReference type="GO" id="GO:0015648">
    <property type="term" value="F:lipid-linked peptidoglycan transporter activity"/>
    <property type="evidence" value="ECO:0007669"/>
    <property type="project" value="TreeGrafter"/>
</dbReference>
<evidence type="ECO:0000256" key="11">
    <source>
        <dbReference type="SAM" id="Phobius"/>
    </source>
</evidence>
<dbReference type="PANTHER" id="PTHR30474:SF1">
    <property type="entry name" value="PEPTIDOGLYCAN GLYCOSYLTRANSFERASE MRDB"/>
    <property type="match status" value="1"/>
</dbReference>
<keyword evidence="8 11" id="KW-1133">Transmembrane helix</keyword>
<comment type="caution">
    <text evidence="12">The sequence shown here is derived from an EMBL/GenBank/DDBJ whole genome shotgun (WGS) entry which is preliminary data.</text>
</comment>
<evidence type="ECO:0000313" key="13">
    <source>
        <dbReference type="Proteomes" id="UP000233517"/>
    </source>
</evidence>
<dbReference type="PANTHER" id="PTHR30474">
    <property type="entry name" value="CELL CYCLE PROTEIN"/>
    <property type="match status" value="1"/>
</dbReference>
<reference evidence="12 13" key="1">
    <citation type="journal article" date="2017" name="ISME J.">
        <title>Potential for microbial H2 and metal transformations associated with novel bacteria and archaea in deep terrestrial subsurface sediments.</title>
        <authorList>
            <person name="Hernsdorf A.W."/>
            <person name="Amano Y."/>
            <person name="Miyakawa K."/>
            <person name="Ise K."/>
            <person name="Suzuki Y."/>
            <person name="Anantharaman K."/>
            <person name="Probst A."/>
            <person name="Burstein D."/>
            <person name="Thomas B.C."/>
            <person name="Banfield J.F."/>
        </authorList>
    </citation>
    <scope>NUCLEOTIDE SEQUENCE [LARGE SCALE GENOMIC DNA]</scope>
    <source>
        <strain evidence="12">HGW-Falkowbacteria-1</strain>
    </source>
</reference>
<dbReference type="GO" id="GO:0032153">
    <property type="term" value="C:cell division site"/>
    <property type="evidence" value="ECO:0007669"/>
    <property type="project" value="TreeGrafter"/>
</dbReference>
<feature type="transmembrane region" description="Helical" evidence="11">
    <location>
        <begin position="50"/>
        <end position="70"/>
    </location>
</feature>
<feature type="transmembrane region" description="Helical" evidence="11">
    <location>
        <begin position="273"/>
        <end position="296"/>
    </location>
</feature>
<dbReference type="InterPro" id="IPR001182">
    <property type="entry name" value="FtsW/RodA"/>
</dbReference>
<evidence type="ECO:0000256" key="7">
    <source>
        <dbReference type="ARBA" id="ARBA00022984"/>
    </source>
</evidence>
<evidence type="ECO:0000256" key="5">
    <source>
        <dbReference type="ARBA" id="ARBA00022692"/>
    </source>
</evidence>
<proteinExistence type="predicted"/>
<keyword evidence="7" id="KW-0573">Peptidoglycan synthesis</keyword>